<organism evidence="2 3">
    <name type="scientific">Frankliniella fusca</name>
    <dbReference type="NCBI Taxonomy" id="407009"/>
    <lineage>
        <taxon>Eukaryota</taxon>
        <taxon>Metazoa</taxon>
        <taxon>Ecdysozoa</taxon>
        <taxon>Arthropoda</taxon>
        <taxon>Hexapoda</taxon>
        <taxon>Insecta</taxon>
        <taxon>Pterygota</taxon>
        <taxon>Neoptera</taxon>
        <taxon>Paraneoptera</taxon>
        <taxon>Thysanoptera</taxon>
        <taxon>Terebrantia</taxon>
        <taxon>Thripoidea</taxon>
        <taxon>Thripidae</taxon>
        <taxon>Frankliniella</taxon>
    </lineage>
</organism>
<gene>
    <name evidence="2" type="ORF">KUF71_022897</name>
</gene>
<feature type="compositionally biased region" description="Basic and acidic residues" evidence="1">
    <location>
        <begin position="89"/>
        <end position="99"/>
    </location>
</feature>
<name>A0AAE1LC86_9NEOP</name>
<dbReference type="Proteomes" id="UP001219518">
    <property type="component" value="Unassembled WGS sequence"/>
</dbReference>
<reference evidence="2" key="2">
    <citation type="journal article" date="2023" name="BMC Genomics">
        <title>Pest status, molecular evolution, and epigenetic factors derived from the genome assembly of Frankliniella fusca, a thysanopteran phytovirus vector.</title>
        <authorList>
            <person name="Catto M.A."/>
            <person name="Labadie P.E."/>
            <person name="Jacobson A.L."/>
            <person name="Kennedy G.G."/>
            <person name="Srinivasan R."/>
            <person name="Hunt B.G."/>
        </authorList>
    </citation>
    <scope>NUCLEOTIDE SEQUENCE</scope>
    <source>
        <strain evidence="2">PL_HMW_Pooled</strain>
    </source>
</reference>
<reference evidence="2" key="1">
    <citation type="submission" date="2021-07" db="EMBL/GenBank/DDBJ databases">
        <authorList>
            <person name="Catto M.A."/>
            <person name="Jacobson A."/>
            <person name="Kennedy G."/>
            <person name="Labadie P."/>
            <person name="Hunt B.G."/>
            <person name="Srinivasan R."/>
        </authorList>
    </citation>
    <scope>NUCLEOTIDE SEQUENCE</scope>
    <source>
        <strain evidence="2">PL_HMW_Pooled</strain>
        <tissue evidence="2">Head</tissue>
    </source>
</reference>
<sequence length="151" mass="16894">METNGAHLLGETIFFQDIHWDCYSPEKPRTRFHRAPCIEIPLFECCTTLGVTLTHHVDELGQLELDADPEHVAGVDHGPHQLVVVGEQHRDRHDSRMTDRPAQATESEGKGGKGDRQLGRWDIADTRGCTLIFQVNDLSVVVLLTVSDAFL</sequence>
<feature type="compositionally biased region" description="Basic and acidic residues" evidence="1">
    <location>
        <begin position="107"/>
        <end position="118"/>
    </location>
</feature>
<accession>A0AAE1LC86</accession>
<evidence type="ECO:0000256" key="1">
    <source>
        <dbReference type="SAM" id="MobiDB-lite"/>
    </source>
</evidence>
<evidence type="ECO:0000313" key="3">
    <source>
        <dbReference type="Proteomes" id="UP001219518"/>
    </source>
</evidence>
<protein>
    <submittedName>
        <fullName evidence="2">FeMo cofactor biosynthesis protein NifB</fullName>
    </submittedName>
</protein>
<comment type="caution">
    <text evidence="2">The sequence shown here is derived from an EMBL/GenBank/DDBJ whole genome shotgun (WGS) entry which is preliminary data.</text>
</comment>
<feature type="region of interest" description="Disordered" evidence="1">
    <location>
        <begin position="89"/>
        <end position="118"/>
    </location>
</feature>
<proteinExistence type="predicted"/>
<evidence type="ECO:0000313" key="2">
    <source>
        <dbReference type="EMBL" id="KAK3913429.1"/>
    </source>
</evidence>
<dbReference type="EMBL" id="JAHWGI010000321">
    <property type="protein sequence ID" value="KAK3913429.1"/>
    <property type="molecule type" value="Genomic_DNA"/>
</dbReference>
<dbReference type="AlphaFoldDB" id="A0AAE1LC86"/>
<keyword evidence="3" id="KW-1185">Reference proteome</keyword>